<keyword evidence="2" id="KW-1185">Reference proteome</keyword>
<dbReference type="EMBL" id="AYYO01000038">
    <property type="protein sequence ID" value="KRM54971.1"/>
    <property type="molecule type" value="Genomic_DNA"/>
</dbReference>
<comment type="caution">
    <text evidence="1">The sequence shown here is derived from an EMBL/GenBank/DDBJ whole genome shotgun (WGS) entry which is preliminary data.</text>
</comment>
<organism evidence="1 2">
    <name type="scientific">Lacticaseibacillus sharpeae JCM 1186 = DSM 20505</name>
    <dbReference type="NCBI Taxonomy" id="1291052"/>
    <lineage>
        <taxon>Bacteria</taxon>
        <taxon>Bacillati</taxon>
        <taxon>Bacillota</taxon>
        <taxon>Bacilli</taxon>
        <taxon>Lactobacillales</taxon>
        <taxon>Lactobacillaceae</taxon>
        <taxon>Lacticaseibacillus</taxon>
    </lineage>
</organism>
<evidence type="ECO:0000313" key="2">
    <source>
        <dbReference type="Proteomes" id="UP000051679"/>
    </source>
</evidence>
<gene>
    <name evidence="1" type="ORF">FC18_GL001818</name>
</gene>
<reference evidence="1 2" key="1">
    <citation type="journal article" date="2015" name="Genome Announc.">
        <title>Expanding the biotechnology potential of lactobacilli through comparative genomics of 213 strains and associated genera.</title>
        <authorList>
            <person name="Sun Z."/>
            <person name="Harris H.M."/>
            <person name="McCann A."/>
            <person name="Guo C."/>
            <person name="Argimon S."/>
            <person name="Zhang W."/>
            <person name="Yang X."/>
            <person name="Jeffery I.B."/>
            <person name="Cooney J.C."/>
            <person name="Kagawa T.F."/>
            <person name="Liu W."/>
            <person name="Song Y."/>
            <person name="Salvetti E."/>
            <person name="Wrobel A."/>
            <person name="Rasinkangas P."/>
            <person name="Parkhill J."/>
            <person name="Rea M.C."/>
            <person name="O'Sullivan O."/>
            <person name="Ritari J."/>
            <person name="Douillard F.P."/>
            <person name="Paul Ross R."/>
            <person name="Yang R."/>
            <person name="Briner A.E."/>
            <person name="Felis G.E."/>
            <person name="de Vos W.M."/>
            <person name="Barrangou R."/>
            <person name="Klaenhammer T.R."/>
            <person name="Caufield P.W."/>
            <person name="Cui Y."/>
            <person name="Zhang H."/>
            <person name="O'Toole P.W."/>
        </authorList>
    </citation>
    <scope>NUCLEOTIDE SEQUENCE [LARGE SCALE GENOMIC DNA]</scope>
    <source>
        <strain evidence="1 2">DSM 20505</strain>
    </source>
</reference>
<accession>A0A0R1ZSI1</accession>
<dbReference type="PATRIC" id="fig|1291052.5.peg.1877"/>
<name>A0A0R1ZSI1_9LACO</name>
<dbReference type="Proteomes" id="UP000051679">
    <property type="component" value="Unassembled WGS sequence"/>
</dbReference>
<evidence type="ECO:0000313" key="1">
    <source>
        <dbReference type="EMBL" id="KRM54971.1"/>
    </source>
</evidence>
<dbReference type="AlphaFoldDB" id="A0A0R1ZSI1"/>
<sequence>MDAAGESTATTSIRVESLLTPQTYLTFNGTPLTAQQKALLASFAVGLLSAQNQ</sequence>
<proteinExistence type="predicted"/>
<protein>
    <submittedName>
        <fullName evidence="1">Uncharacterized protein</fullName>
    </submittedName>
</protein>